<evidence type="ECO:0008006" key="4">
    <source>
        <dbReference type="Google" id="ProtNLM"/>
    </source>
</evidence>
<keyword evidence="3" id="KW-1185">Reference proteome</keyword>
<name>A0A6G6YBR6_9SPHN</name>
<evidence type="ECO:0000313" key="3">
    <source>
        <dbReference type="Proteomes" id="UP000501568"/>
    </source>
</evidence>
<reference evidence="2 3" key="1">
    <citation type="submission" date="2020-02" db="EMBL/GenBank/DDBJ databases">
        <authorList>
            <person name="Zheng R.K."/>
            <person name="Sun C.M."/>
        </authorList>
    </citation>
    <scope>NUCLEOTIDE SEQUENCE [LARGE SCALE GENOMIC DNA]</scope>
    <source>
        <strain evidence="3">zrk23</strain>
    </source>
</reference>
<dbReference type="KEGG" id="spzr:G5C33_17840"/>
<evidence type="ECO:0000313" key="2">
    <source>
        <dbReference type="EMBL" id="QIG82026.1"/>
    </source>
</evidence>
<protein>
    <recommendedName>
        <fullName evidence="4">PepSY domain-containing protein</fullName>
    </recommendedName>
</protein>
<organism evidence="2 3">
    <name type="scientific">Stakelama tenebrarum</name>
    <dbReference type="NCBI Taxonomy" id="2711215"/>
    <lineage>
        <taxon>Bacteria</taxon>
        <taxon>Pseudomonadati</taxon>
        <taxon>Pseudomonadota</taxon>
        <taxon>Alphaproteobacteria</taxon>
        <taxon>Sphingomonadales</taxon>
        <taxon>Sphingomonadaceae</taxon>
        <taxon>Stakelama</taxon>
    </lineage>
</organism>
<proteinExistence type="predicted"/>
<evidence type="ECO:0000256" key="1">
    <source>
        <dbReference type="SAM" id="SignalP"/>
    </source>
</evidence>
<gene>
    <name evidence="2" type="ORF">G5C33_17840</name>
</gene>
<keyword evidence="1" id="KW-0732">Signal</keyword>
<dbReference type="Proteomes" id="UP000501568">
    <property type="component" value="Chromosome"/>
</dbReference>
<feature type="signal peptide" evidence="1">
    <location>
        <begin position="1"/>
        <end position="28"/>
    </location>
</feature>
<sequence length="113" mass="12450">MSMAMVWKSCLAAGVAVIALWSAAPAHAQAKYVPASSQDAQSQAAVRQQSGQNLPAREIERRIVPRVRGQYLGFDYDPETNIYTLKFLRDDSVIWVDVNGRTGQVVRRSGGSR</sequence>
<accession>A0A6G6YBR6</accession>
<feature type="chain" id="PRO_5026086126" description="PepSY domain-containing protein" evidence="1">
    <location>
        <begin position="29"/>
        <end position="113"/>
    </location>
</feature>
<dbReference type="AlphaFoldDB" id="A0A6G6YBR6"/>
<dbReference type="EMBL" id="CP049109">
    <property type="protein sequence ID" value="QIG82026.1"/>
    <property type="molecule type" value="Genomic_DNA"/>
</dbReference>